<dbReference type="AlphaFoldDB" id="A0A392UMA9"/>
<accession>A0A392UMA9</accession>
<dbReference type="EMBL" id="LXQA010867611">
    <property type="protein sequence ID" value="MCI74779.1"/>
    <property type="molecule type" value="Genomic_DNA"/>
</dbReference>
<dbReference type="Proteomes" id="UP000265520">
    <property type="component" value="Unassembled WGS sequence"/>
</dbReference>
<evidence type="ECO:0000313" key="2">
    <source>
        <dbReference type="EMBL" id="MCI74779.1"/>
    </source>
</evidence>
<protein>
    <submittedName>
        <fullName evidence="2">Uncharacterized protein</fullName>
    </submittedName>
</protein>
<reference evidence="2 3" key="1">
    <citation type="journal article" date="2018" name="Front. Plant Sci.">
        <title>Red Clover (Trifolium pratense) and Zigzag Clover (T. medium) - A Picture of Genomic Similarities and Differences.</title>
        <authorList>
            <person name="Dluhosova J."/>
            <person name="Istvanek J."/>
            <person name="Nedelnik J."/>
            <person name="Repkova J."/>
        </authorList>
    </citation>
    <scope>NUCLEOTIDE SEQUENCE [LARGE SCALE GENOMIC DNA]</scope>
    <source>
        <strain evidence="3">cv. 10/8</strain>
        <tissue evidence="2">Leaf</tissue>
    </source>
</reference>
<feature type="compositionally biased region" description="Polar residues" evidence="1">
    <location>
        <begin position="1"/>
        <end position="15"/>
    </location>
</feature>
<sequence length="60" mass="6323">MPTSLSPRQSGSVLDNSSSAQGGSSIIVQGSSSSSNQNETRWQKPEAGRYKCNVDASFSQ</sequence>
<name>A0A392UMA9_9FABA</name>
<feature type="non-terminal residue" evidence="2">
    <location>
        <position position="60"/>
    </location>
</feature>
<feature type="compositionally biased region" description="Low complexity" evidence="1">
    <location>
        <begin position="16"/>
        <end position="38"/>
    </location>
</feature>
<proteinExistence type="predicted"/>
<comment type="caution">
    <text evidence="2">The sequence shown here is derived from an EMBL/GenBank/DDBJ whole genome shotgun (WGS) entry which is preliminary data.</text>
</comment>
<evidence type="ECO:0000313" key="3">
    <source>
        <dbReference type="Proteomes" id="UP000265520"/>
    </source>
</evidence>
<organism evidence="2 3">
    <name type="scientific">Trifolium medium</name>
    <dbReference type="NCBI Taxonomy" id="97028"/>
    <lineage>
        <taxon>Eukaryota</taxon>
        <taxon>Viridiplantae</taxon>
        <taxon>Streptophyta</taxon>
        <taxon>Embryophyta</taxon>
        <taxon>Tracheophyta</taxon>
        <taxon>Spermatophyta</taxon>
        <taxon>Magnoliopsida</taxon>
        <taxon>eudicotyledons</taxon>
        <taxon>Gunneridae</taxon>
        <taxon>Pentapetalae</taxon>
        <taxon>rosids</taxon>
        <taxon>fabids</taxon>
        <taxon>Fabales</taxon>
        <taxon>Fabaceae</taxon>
        <taxon>Papilionoideae</taxon>
        <taxon>50 kb inversion clade</taxon>
        <taxon>NPAAA clade</taxon>
        <taxon>Hologalegina</taxon>
        <taxon>IRL clade</taxon>
        <taxon>Trifolieae</taxon>
        <taxon>Trifolium</taxon>
    </lineage>
</organism>
<keyword evidence="3" id="KW-1185">Reference proteome</keyword>
<feature type="region of interest" description="Disordered" evidence="1">
    <location>
        <begin position="1"/>
        <end position="60"/>
    </location>
</feature>
<evidence type="ECO:0000256" key="1">
    <source>
        <dbReference type="SAM" id="MobiDB-lite"/>
    </source>
</evidence>